<dbReference type="InterPro" id="IPR003661">
    <property type="entry name" value="HisK_dim/P_dom"/>
</dbReference>
<feature type="domain" description="Histidine kinase" evidence="14">
    <location>
        <begin position="530"/>
        <end position="756"/>
    </location>
</feature>
<evidence type="ECO:0000256" key="9">
    <source>
        <dbReference type="ARBA" id="ARBA00022991"/>
    </source>
</evidence>
<dbReference type="InterPro" id="IPR029016">
    <property type="entry name" value="GAF-like_dom_sf"/>
</dbReference>
<keyword evidence="5 12" id="KW-0597">Phosphoprotein</keyword>
<gene>
    <name evidence="16" type="ORF">F1728_04905</name>
</gene>
<evidence type="ECO:0000256" key="7">
    <source>
        <dbReference type="ARBA" id="ARBA00022679"/>
    </source>
</evidence>
<dbReference type="Pfam" id="PF00360">
    <property type="entry name" value="PHY"/>
    <property type="match status" value="1"/>
</dbReference>
<dbReference type="PROSITE" id="PS50046">
    <property type="entry name" value="PHYTOCHROME_2"/>
    <property type="match status" value="1"/>
</dbReference>
<dbReference type="Pfam" id="PF00512">
    <property type="entry name" value="HisKA"/>
    <property type="match status" value="1"/>
</dbReference>
<feature type="modified residue" description="4-aspartylphosphate" evidence="12">
    <location>
        <position position="842"/>
    </location>
</feature>
<dbReference type="PROSITE" id="PS50109">
    <property type="entry name" value="HIS_KIN"/>
    <property type="match status" value="1"/>
</dbReference>
<evidence type="ECO:0000256" key="10">
    <source>
        <dbReference type="ARBA" id="ARBA00023012"/>
    </source>
</evidence>
<evidence type="ECO:0000313" key="17">
    <source>
        <dbReference type="Proteomes" id="UP000427281"/>
    </source>
</evidence>
<evidence type="ECO:0000259" key="14">
    <source>
        <dbReference type="PROSITE" id="PS50109"/>
    </source>
</evidence>
<comment type="catalytic activity">
    <reaction evidence="1">
        <text>ATP + protein L-histidine = ADP + protein N-phospho-L-histidine.</text>
        <dbReference type="EC" id="2.7.13.3"/>
    </reaction>
</comment>
<dbReference type="InterPro" id="IPR011006">
    <property type="entry name" value="CheY-like_superfamily"/>
</dbReference>
<keyword evidence="9" id="KW-0157">Chromophore</keyword>
<dbReference type="Gene3D" id="3.40.50.2300">
    <property type="match status" value="1"/>
</dbReference>
<dbReference type="InterPro" id="IPR036890">
    <property type="entry name" value="HATPase_C_sf"/>
</dbReference>
<dbReference type="Proteomes" id="UP000427281">
    <property type="component" value="Chromosome"/>
</dbReference>
<keyword evidence="10" id="KW-0902">Two-component regulatory system</keyword>
<dbReference type="Pfam" id="PF00072">
    <property type="entry name" value="Response_reg"/>
    <property type="match status" value="1"/>
</dbReference>
<dbReference type="FunFam" id="3.30.565.10:FF:000010">
    <property type="entry name" value="Sensor histidine kinase RcsC"/>
    <property type="match status" value="1"/>
</dbReference>
<keyword evidence="17" id="KW-1185">Reference proteome</keyword>
<evidence type="ECO:0000259" key="15">
    <source>
        <dbReference type="PROSITE" id="PS50110"/>
    </source>
</evidence>
<comment type="similarity">
    <text evidence="2">In the N-terminal section; belongs to the phytochrome family.</text>
</comment>
<keyword evidence="6" id="KW-0716">Sensory transduction</keyword>
<dbReference type="EMBL" id="CP043930">
    <property type="protein sequence ID" value="QGQ22072.1"/>
    <property type="molecule type" value="Genomic_DNA"/>
</dbReference>
<evidence type="ECO:0000256" key="8">
    <source>
        <dbReference type="ARBA" id="ARBA00022777"/>
    </source>
</evidence>
<dbReference type="InterPro" id="IPR016132">
    <property type="entry name" value="Phyto_chromo_attachment"/>
</dbReference>
<dbReference type="GO" id="GO:0005886">
    <property type="term" value="C:plasma membrane"/>
    <property type="evidence" value="ECO:0007669"/>
    <property type="project" value="TreeGrafter"/>
</dbReference>
<sequence length="909" mass="101480">MDESINMIPAADLPSEASENCDHIAYQYSGVIQPHGVLVIVNPDDFRILQISENASLFFGMQTEGLLGQRLFNGRILSSTPEVINEFNQCISNSPRLISGLTTPGGLALLGRLTRTDGRFHLELEFASSPYDVERCSPIEMISEITEVLSRTESIKDIAESFPQVFRKFIGYDRCMIYRFDPEFNGEVIGESRSENAQDTFLGLRFPMSDIPKSARKMFADSPVRVTVDQTVECVPITPRRDPETQQDVDLTAVRIRGAAGSCQTYYNNMGVRSTLVMPIFYEHELWGLVSCHHGQPRRPSPELDSALKVVVKLISNALEHAAAAEHRLAERKARSINELLAKIDPFDSNCLVQIQQQVENLKEMIDCTGFLLRIDEQDYAHGEIPDDEELQTFIESLLPMAGDEAFAINNIPEHFPALAELRDVAAGGLLVPLRSNPDEFAVWFRAEQPLTVNWAGDPQSGLKWNQQGRPELTPRNSFELWKSKTANTCYPWSTAEIAFANSVSTQIGLISLSWHALRADRAKSEFLTNMSHEIRTPMTSILGYLDILESEDFEPEDPMRLEAFSVIKRSGNHLMQLINDILDLSSIESGRISINKTDVELGSLVEEALTMVREQAEHKQLELSLKYESMPPHKVLTDPTRVKQILLNLLENAIKFTERGCVSLKLFHTSDDQNTKQVYLQIIDSGIGMDQDQLEIVRTFKTFNQLDNSLTRKYGGTGLGLRICHGLAQKLGGKIEVESQKEMGSIFTLSLPAEDSEKTILKKSRFNESANQADTGDVASTREALIGTRILLAEDDPINQKVIDNFLTTSGAEVTLVGNGKLAVEAALKAAPDFFDLILMDMQMPVLDGYSATSQLRNQGYEHPVIALTAHAMEGSREKCIASGCDDFITKPINRKSLISICIKWIED</sequence>
<dbReference type="CDD" id="cd16922">
    <property type="entry name" value="HATPase_EvgS-ArcB-TorS-like"/>
    <property type="match status" value="1"/>
</dbReference>
<proteinExistence type="inferred from homology"/>
<name>A0A6I6A921_9PLAN</name>
<dbReference type="Gene3D" id="3.30.450.270">
    <property type="match status" value="1"/>
</dbReference>
<evidence type="ECO:0000256" key="6">
    <source>
        <dbReference type="ARBA" id="ARBA00022606"/>
    </source>
</evidence>
<dbReference type="Pfam" id="PF08446">
    <property type="entry name" value="PAS_2"/>
    <property type="match status" value="1"/>
</dbReference>
<keyword evidence="11" id="KW-0675">Receptor</keyword>
<dbReference type="SUPFAM" id="SSF47384">
    <property type="entry name" value="Homodimeric domain of signal transducing histidine kinase"/>
    <property type="match status" value="1"/>
</dbReference>
<dbReference type="InterPro" id="IPR005467">
    <property type="entry name" value="His_kinase_dom"/>
</dbReference>
<dbReference type="CDD" id="cd00082">
    <property type="entry name" value="HisKA"/>
    <property type="match status" value="1"/>
</dbReference>
<dbReference type="PRINTS" id="PR00344">
    <property type="entry name" value="BCTRLSENSOR"/>
</dbReference>
<dbReference type="GO" id="GO:0009881">
    <property type="term" value="F:photoreceptor activity"/>
    <property type="evidence" value="ECO:0007669"/>
    <property type="project" value="UniProtKB-KW"/>
</dbReference>
<evidence type="ECO:0000256" key="5">
    <source>
        <dbReference type="ARBA" id="ARBA00022553"/>
    </source>
</evidence>
<evidence type="ECO:0000256" key="4">
    <source>
        <dbReference type="ARBA" id="ARBA00022543"/>
    </source>
</evidence>
<dbReference type="Gene3D" id="3.30.450.40">
    <property type="match status" value="1"/>
</dbReference>
<reference evidence="16 17" key="1">
    <citation type="submission" date="2019-09" db="EMBL/GenBank/DDBJ databases">
        <title>Gimesia benthica sp. nov., a novel bacterium isolated from deep-sea water of the Northwest Indian Ocean.</title>
        <authorList>
            <person name="Dai X."/>
        </authorList>
    </citation>
    <scope>NUCLEOTIDE SEQUENCE [LARGE SCALE GENOMIC DNA]</scope>
    <source>
        <strain evidence="16 17">E7</strain>
    </source>
</reference>
<dbReference type="SUPFAM" id="SSF55781">
    <property type="entry name" value="GAF domain-like"/>
    <property type="match status" value="2"/>
</dbReference>
<dbReference type="InterPro" id="IPR043150">
    <property type="entry name" value="Phytochrome_PHY_sf"/>
</dbReference>
<dbReference type="Gene3D" id="3.30.565.10">
    <property type="entry name" value="Histidine kinase-like ATPase, C-terminal domain"/>
    <property type="match status" value="1"/>
</dbReference>
<dbReference type="Pfam" id="PF02518">
    <property type="entry name" value="HATPase_c"/>
    <property type="match status" value="1"/>
</dbReference>
<dbReference type="SMART" id="SM00065">
    <property type="entry name" value="GAF"/>
    <property type="match status" value="1"/>
</dbReference>
<organism evidence="16 17">
    <name type="scientific">Gimesia benthica</name>
    <dbReference type="NCBI Taxonomy" id="2608982"/>
    <lineage>
        <taxon>Bacteria</taxon>
        <taxon>Pseudomonadati</taxon>
        <taxon>Planctomycetota</taxon>
        <taxon>Planctomycetia</taxon>
        <taxon>Planctomycetales</taxon>
        <taxon>Planctomycetaceae</taxon>
        <taxon>Gimesia</taxon>
    </lineage>
</organism>
<dbReference type="InterPro" id="IPR035965">
    <property type="entry name" value="PAS-like_dom_sf"/>
</dbReference>
<evidence type="ECO:0000256" key="12">
    <source>
        <dbReference type="PROSITE-ProRule" id="PRU00169"/>
    </source>
</evidence>
<dbReference type="InterPro" id="IPR003594">
    <property type="entry name" value="HATPase_dom"/>
</dbReference>
<dbReference type="InterPro" id="IPR013654">
    <property type="entry name" value="PAS_2"/>
</dbReference>
<keyword evidence="7" id="KW-0808">Transferase</keyword>
<dbReference type="SMART" id="SM00388">
    <property type="entry name" value="HisKA"/>
    <property type="match status" value="1"/>
</dbReference>
<evidence type="ECO:0000256" key="2">
    <source>
        <dbReference type="ARBA" id="ARBA00006402"/>
    </source>
</evidence>
<dbReference type="InterPro" id="IPR036097">
    <property type="entry name" value="HisK_dim/P_sf"/>
</dbReference>
<dbReference type="SMART" id="SM00387">
    <property type="entry name" value="HATPase_c"/>
    <property type="match status" value="1"/>
</dbReference>
<keyword evidence="8" id="KW-0418">Kinase</keyword>
<evidence type="ECO:0000256" key="1">
    <source>
        <dbReference type="ARBA" id="ARBA00000085"/>
    </source>
</evidence>
<dbReference type="GO" id="GO:0000155">
    <property type="term" value="F:phosphorelay sensor kinase activity"/>
    <property type="evidence" value="ECO:0007669"/>
    <property type="project" value="InterPro"/>
</dbReference>
<dbReference type="SMART" id="SM00448">
    <property type="entry name" value="REC"/>
    <property type="match status" value="1"/>
</dbReference>
<feature type="domain" description="Response regulatory" evidence="15">
    <location>
        <begin position="790"/>
        <end position="907"/>
    </location>
</feature>
<dbReference type="Pfam" id="PF01590">
    <property type="entry name" value="GAF"/>
    <property type="match status" value="1"/>
</dbReference>
<dbReference type="InterPro" id="IPR013515">
    <property type="entry name" value="Phytochrome_cen-reg"/>
</dbReference>
<feature type="domain" description="Phytochrome chromophore attachment site" evidence="13">
    <location>
        <begin position="154"/>
        <end position="317"/>
    </location>
</feature>
<dbReference type="RefSeq" id="WP_155363163.1">
    <property type="nucleotide sequence ID" value="NZ_CP043930.1"/>
</dbReference>
<evidence type="ECO:0000256" key="3">
    <source>
        <dbReference type="ARBA" id="ARBA00012438"/>
    </source>
</evidence>
<dbReference type="SUPFAM" id="SSF55874">
    <property type="entry name" value="ATPase domain of HSP90 chaperone/DNA topoisomerase II/histidine kinase"/>
    <property type="match status" value="1"/>
</dbReference>
<dbReference type="PANTHER" id="PTHR43047:SF72">
    <property type="entry name" value="OSMOSENSING HISTIDINE PROTEIN KINASE SLN1"/>
    <property type="match status" value="1"/>
</dbReference>
<keyword evidence="4" id="KW-0600">Photoreceptor protein</keyword>
<dbReference type="InterPro" id="IPR003018">
    <property type="entry name" value="GAF"/>
</dbReference>
<dbReference type="CDD" id="cd17546">
    <property type="entry name" value="REC_hyHK_CKI1_RcsC-like"/>
    <property type="match status" value="1"/>
</dbReference>
<dbReference type="InterPro" id="IPR004358">
    <property type="entry name" value="Sig_transdc_His_kin-like_C"/>
</dbReference>
<dbReference type="Gene3D" id="1.10.287.130">
    <property type="match status" value="1"/>
</dbReference>
<dbReference type="GO" id="GO:0006355">
    <property type="term" value="P:regulation of DNA-templated transcription"/>
    <property type="evidence" value="ECO:0007669"/>
    <property type="project" value="InterPro"/>
</dbReference>
<dbReference type="SUPFAM" id="SSF55785">
    <property type="entry name" value="PYP-like sensor domain (PAS domain)"/>
    <property type="match status" value="1"/>
</dbReference>
<protein>
    <recommendedName>
        <fullName evidence="3">histidine kinase</fullName>
        <ecNumber evidence="3">2.7.13.3</ecNumber>
    </recommendedName>
</protein>
<dbReference type="PANTHER" id="PTHR43047">
    <property type="entry name" value="TWO-COMPONENT HISTIDINE PROTEIN KINASE"/>
    <property type="match status" value="1"/>
</dbReference>
<evidence type="ECO:0000259" key="13">
    <source>
        <dbReference type="PROSITE" id="PS50046"/>
    </source>
</evidence>
<dbReference type="FunFam" id="1.10.287.130:FF:000001">
    <property type="entry name" value="Two-component sensor histidine kinase"/>
    <property type="match status" value="1"/>
</dbReference>
<dbReference type="KEGG" id="gim:F1728_04905"/>
<dbReference type="AlphaFoldDB" id="A0A6I6A921"/>
<dbReference type="GO" id="GO:0009584">
    <property type="term" value="P:detection of visible light"/>
    <property type="evidence" value="ECO:0007669"/>
    <property type="project" value="InterPro"/>
</dbReference>
<dbReference type="InterPro" id="IPR001789">
    <property type="entry name" value="Sig_transdc_resp-reg_receiver"/>
</dbReference>
<evidence type="ECO:0000313" key="16">
    <source>
        <dbReference type="EMBL" id="QGQ22072.1"/>
    </source>
</evidence>
<dbReference type="Gene3D" id="3.30.450.20">
    <property type="entry name" value="PAS domain"/>
    <property type="match status" value="1"/>
</dbReference>
<accession>A0A6I6A921</accession>
<evidence type="ECO:0000256" key="11">
    <source>
        <dbReference type="ARBA" id="ARBA00023170"/>
    </source>
</evidence>
<dbReference type="GO" id="GO:0009927">
    <property type="term" value="F:histidine phosphotransfer kinase activity"/>
    <property type="evidence" value="ECO:0007669"/>
    <property type="project" value="TreeGrafter"/>
</dbReference>
<dbReference type="SUPFAM" id="SSF52172">
    <property type="entry name" value="CheY-like"/>
    <property type="match status" value="1"/>
</dbReference>
<dbReference type="PROSITE" id="PS50110">
    <property type="entry name" value="RESPONSE_REGULATORY"/>
    <property type="match status" value="1"/>
</dbReference>
<dbReference type="EC" id="2.7.13.3" evidence="3"/>